<protein>
    <recommendedName>
        <fullName evidence="4">Proteophosphoglycan ppg4</fullName>
    </recommendedName>
</protein>
<sequence>MSELPPLAPIIKRQDTGAVSNAALRSPVFADEPPSPQGAAGSVTVHAASGYFSPQASTPSPSGILLNKGEGASASSAAAPKSGDASSPGLAPPTGQAHPELHSPTAHHPLPAAHAFLRVASPDGSASESGFSSDGGGPASTAPSSAGSPPAHAKPSLSTLLTGGATTPAAAVAVAGDAGDDSALKRAASPPSPHCHFAPLPKVESDRPGTRRNSFANRVKPYVPRPVERTDTAGSAAVADDDDSHPQSPPGIYSPGDSSIPSASALSQRLSSSLTFAERTRPSAGAQHPSQQHLGSSSSPSRPTSRRSSSSRRSRSPSPPGGLRYRSPTGHGHASRSHSPNLSRHASTDALSLHYIEGEQRTAHSLSRTSSRAGSERGGGGPAVEWQIGGGAPADERQGGGAGGHGSRRASADRAGSHSLSRAASASTAGTGAGTSASGAFVDRDKEADVHRLQDKAAHGNVDAERAVSPALAAQAKRERSGSRGADGAGGAEGRPHVLKRKGSSEEVVEVRPGEEKDAQDGGELEEVAEEPEEEEEAENGDDDEDDDDDNERDDEDDDEDDDEEEDEEADRSRDQDDDDEDEEVPHDDERKTSKGAAVEVVRWHRPERDQEREQQTSPSLRVPSPSGQA</sequence>
<feature type="compositionally biased region" description="Basic and acidic residues" evidence="1">
    <location>
        <begin position="442"/>
        <end position="466"/>
    </location>
</feature>
<evidence type="ECO:0000313" key="3">
    <source>
        <dbReference type="Proteomes" id="UP001342314"/>
    </source>
</evidence>
<feature type="compositionally biased region" description="Low complexity" evidence="1">
    <location>
        <begin position="417"/>
        <end position="440"/>
    </location>
</feature>
<feature type="compositionally biased region" description="Low complexity" evidence="1">
    <location>
        <begin position="262"/>
        <end position="274"/>
    </location>
</feature>
<comment type="caution">
    <text evidence="2">The sequence shown here is derived from an EMBL/GenBank/DDBJ whole genome shotgun (WGS) entry which is preliminary data.</text>
</comment>
<feature type="compositionally biased region" description="Polar residues" evidence="1">
    <location>
        <begin position="52"/>
        <end position="61"/>
    </location>
</feature>
<feature type="region of interest" description="Disordered" evidence="1">
    <location>
        <begin position="176"/>
        <end position="630"/>
    </location>
</feature>
<name>A0AAV5GH68_9BASI</name>
<feature type="compositionally biased region" description="Basic and acidic residues" evidence="1">
    <location>
        <begin position="503"/>
        <end position="520"/>
    </location>
</feature>
<feature type="compositionally biased region" description="Gly residues" evidence="1">
    <location>
        <begin position="376"/>
        <end position="392"/>
    </location>
</feature>
<proteinExistence type="predicted"/>
<accession>A0AAV5GH68</accession>
<dbReference type="EMBL" id="BQKY01000003">
    <property type="protein sequence ID" value="GJN88417.1"/>
    <property type="molecule type" value="Genomic_DNA"/>
</dbReference>
<feature type="compositionally biased region" description="Acidic residues" evidence="1">
    <location>
        <begin position="521"/>
        <end position="587"/>
    </location>
</feature>
<feature type="compositionally biased region" description="Low complexity" evidence="1">
    <location>
        <begin position="295"/>
        <end position="308"/>
    </location>
</feature>
<keyword evidence="3" id="KW-1185">Reference proteome</keyword>
<feature type="compositionally biased region" description="Basic and acidic residues" evidence="1">
    <location>
        <begin position="602"/>
        <end position="615"/>
    </location>
</feature>
<feature type="compositionally biased region" description="Low complexity" evidence="1">
    <location>
        <begin position="102"/>
        <end position="117"/>
    </location>
</feature>
<evidence type="ECO:0000313" key="2">
    <source>
        <dbReference type="EMBL" id="GJN88417.1"/>
    </source>
</evidence>
<dbReference type="Proteomes" id="UP001342314">
    <property type="component" value="Unassembled WGS sequence"/>
</dbReference>
<reference evidence="2 3" key="1">
    <citation type="submission" date="2021-12" db="EMBL/GenBank/DDBJ databases">
        <title>High titer production of polyol ester of fatty acids by Rhodotorula paludigena BS15 towards product separation-free biomass refinery.</title>
        <authorList>
            <person name="Mano J."/>
            <person name="Ono H."/>
            <person name="Tanaka T."/>
            <person name="Naito K."/>
            <person name="Sushida H."/>
            <person name="Ike M."/>
            <person name="Tokuyasu K."/>
            <person name="Kitaoka M."/>
        </authorList>
    </citation>
    <scope>NUCLEOTIDE SEQUENCE [LARGE SCALE GENOMIC DNA]</scope>
    <source>
        <strain evidence="2 3">BS15</strain>
    </source>
</reference>
<organism evidence="2 3">
    <name type="scientific">Rhodotorula paludigena</name>
    <dbReference type="NCBI Taxonomy" id="86838"/>
    <lineage>
        <taxon>Eukaryota</taxon>
        <taxon>Fungi</taxon>
        <taxon>Dikarya</taxon>
        <taxon>Basidiomycota</taxon>
        <taxon>Pucciniomycotina</taxon>
        <taxon>Microbotryomycetes</taxon>
        <taxon>Sporidiobolales</taxon>
        <taxon>Sporidiobolaceae</taxon>
        <taxon>Rhodotorula</taxon>
    </lineage>
</organism>
<feature type="compositionally biased region" description="Low complexity" evidence="1">
    <location>
        <begin position="139"/>
        <end position="162"/>
    </location>
</feature>
<evidence type="ECO:0000256" key="1">
    <source>
        <dbReference type="SAM" id="MobiDB-lite"/>
    </source>
</evidence>
<feature type="compositionally biased region" description="Polar residues" evidence="1">
    <location>
        <begin position="616"/>
        <end position="630"/>
    </location>
</feature>
<dbReference type="AlphaFoldDB" id="A0AAV5GH68"/>
<gene>
    <name evidence="2" type="ORF">Rhopal_001383-T1</name>
</gene>
<feature type="region of interest" description="Disordered" evidence="1">
    <location>
        <begin position="23"/>
        <end position="42"/>
    </location>
</feature>
<feature type="region of interest" description="Disordered" evidence="1">
    <location>
        <begin position="51"/>
        <end position="162"/>
    </location>
</feature>
<feature type="compositionally biased region" description="Low complexity" evidence="1">
    <location>
        <begin position="71"/>
        <end position="89"/>
    </location>
</feature>
<evidence type="ECO:0008006" key="4">
    <source>
        <dbReference type="Google" id="ProtNLM"/>
    </source>
</evidence>